<dbReference type="PANTHER" id="PTHR30136">
    <property type="entry name" value="HELIX-TURN-HELIX TRANSCRIPTIONAL REGULATOR, ICLR FAMILY"/>
    <property type="match status" value="1"/>
</dbReference>
<accession>A0ABY4C0V2</accession>
<dbReference type="SUPFAM" id="SSF46785">
    <property type="entry name" value="Winged helix' DNA-binding domain"/>
    <property type="match status" value="1"/>
</dbReference>
<evidence type="ECO:0000313" key="7">
    <source>
        <dbReference type="Proteomes" id="UP000832097"/>
    </source>
</evidence>
<proteinExistence type="predicted"/>
<evidence type="ECO:0000256" key="1">
    <source>
        <dbReference type="ARBA" id="ARBA00023015"/>
    </source>
</evidence>
<dbReference type="PANTHER" id="PTHR30136:SF24">
    <property type="entry name" value="HTH-TYPE TRANSCRIPTIONAL REPRESSOR ALLR"/>
    <property type="match status" value="1"/>
</dbReference>
<evidence type="ECO:0000259" key="5">
    <source>
        <dbReference type="PROSITE" id="PS51078"/>
    </source>
</evidence>
<dbReference type="Pfam" id="PF09339">
    <property type="entry name" value="HTH_IclR"/>
    <property type="match status" value="1"/>
</dbReference>
<dbReference type="InterPro" id="IPR036390">
    <property type="entry name" value="WH_DNA-bd_sf"/>
</dbReference>
<dbReference type="EMBL" id="CP094528">
    <property type="protein sequence ID" value="UOE45067.1"/>
    <property type="molecule type" value="Genomic_DNA"/>
</dbReference>
<evidence type="ECO:0000313" key="6">
    <source>
        <dbReference type="EMBL" id="UOE45067.1"/>
    </source>
</evidence>
<dbReference type="InterPro" id="IPR014757">
    <property type="entry name" value="Tscrpt_reg_IclR_C"/>
</dbReference>
<dbReference type="InterPro" id="IPR050707">
    <property type="entry name" value="HTH_MetabolicPath_Reg"/>
</dbReference>
<dbReference type="InterPro" id="IPR005471">
    <property type="entry name" value="Tscrpt_reg_IclR_N"/>
</dbReference>
<protein>
    <submittedName>
        <fullName evidence="6">IclR family transcriptional regulator</fullName>
    </submittedName>
</protein>
<dbReference type="InterPro" id="IPR036388">
    <property type="entry name" value="WH-like_DNA-bd_sf"/>
</dbReference>
<keyword evidence="3" id="KW-0804">Transcription</keyword>
<feature type="domain" description="IclR-ED" evidence="5">
    <location>
        <begin position="71"/>
        <end position="252"/>
    </location>
</feature>
<reference evidence="6 7" key="1">
    <citation type="submission" date="2022-03" db="EMBL/GenBank/DDBJ databases">
        <title>Mucilaginibacter sp. isolated from the gut of Protaetia brevitarsis seulensis larvae.</title>
        <authorList>
            <person name="Won M."/>
            <person name="Kim S.-J."/>
            <person name="Kwon S.-W."/>
        </authorList>
    </citation>
    <scope>NUCLEOTIDE SEQUENCE [LARGE SCALE GENOMIC DNA]</scope>
    <source>
        <strain evidence="6 7">CFWR-12</strain>
    </source>
</reference>
<gene>
    <name evidence="6" type="ORF">MTO99_04615</name>
</gene>
<dbReference type="RefSeq" id="WP_243557382.1">
    <property type="nucleotide sequence ID" value="NZ_CP094528.1"/>
</dbReference>
<evidence type="ECO:0000256" key="2">
    <source>
        <dbReference type="ARBA" id="ARBA00023125"/>
    </source>
</evidence>
<feature type="domain" description="HTH iclR-type" evidence="4">
    <location>
        <begin position="8"/>
        <end position="70"/>
    </location>
</feature>
<name>A0ABY4C0V2_9MICO</name>
<dbReference type="Gene3D" id="1.10.10.10">
    <property type="entry name" value="Winged helix-like DNA-binding domain superfamily/Winged helix DNA-binding domain"/>
    <property type="match status" value="1"/>
</dbReference>
<dbReference type="PROSITE" id="PS51077">
    <property type="entry name" value="HTH_ICLR"/>
    <property type="match status" value="1"/>
</dbReference>
<keyword evidence="1" id="KW-0805">Transcription regulation</keyword>
<dbReference type="Gene3D" id="3.30.450.40">
    <property type="match status" value="1"/>
</dbReference>
<dbReference type="PROSITE" id="PS51078">
    <property type="entry name" value="ICLR_ED"/>
    <property type="match status" value="1"/>
</dbReference>
<dbReference type="SUPFAM" id="SSF55781">
    <property type="entry name" value="GAF domain-like"/>
    <property type="match status" value="1"/>
</dbReference>
<dbReference type="InterPro" id="IPR029016">
    <property type="entry name" value="GAF-like_dom_sf"/>
</dbReference>
<sequence>MESTTGKSTSVAKAFELIDVIAQSGTDGVGLRELASRMHVAVSTAHRYATTLLELGVVVRDGTGVYRLGVKLVQLASQHLNEDLFRQIAHPYLVELAEISGETAHLGVRLGDRVVYVDKVESEQSVRLVSRIGKQVPLHSTAMGKALLSLMPRSEQEALLAGDLVRPTDKTHVGDDLFAELDRVRAQGYALDDEENELGVRCIGVAIVNATGEAVGAFSVSAPATRISADDWREFSPTALRIAREIGRSLGRTGSTRAVAG</sequence>
<dbReference type="Proteomes" id="UP000832097">
    <property type="component" value="Chromosome"/>
</dbReference>
<dbReference type="Pfam" id="PF01614">
    <property type="entry name" value="IclR_C"/>
    <property type="match status" value="1"/>
</dbReference>
<keyword evidence="2" id="KW-0238">DNA-binding</keyword>
<keyword evidence="7" id="KW-1185">Reference proteome</keyword>
<dbReference type="SMART" id="SM00346">
    <property type="entry name" value="HTH_ICLR"/>
    <property type="match status" value="1"/>
</dbReference>
<evidence type="ECO:0000259" key="4">
    <source>
        <dbReference type="PROSITE" id="PS51077"/>
    </source>
</evidence>
<organism evidence="6 7">
    <name type="scientific">Agromyces larvae</name>
    <dbReference type="NCBI Taxonomy" id="2929802"/>
    <lineage>
        <taxon>Bacteria</taxon>
        <taxon>Bacillati</taxon>
        <taxon>Actinomycetota</taxon>
        <taxon>Actinomycetes</taxon>
        <taxon>Micrococcales</taxon>
        <taxon>Microbacteriaceae</taxon>
        <taxon>Agromyces</taxon>
    </lineage>
</organism>
<evidence type="ECO:0000256" key="3">
    <source>
        <dbReference type="ARBA" id="ARBA00023163"/>
    </source>
</evidence>